<reference evidence="2 3" key="1">
    <citation type="submission" date="2021-02" db="EMBL/GenBank/DDBJ databases">
        <authorList>
            <person name="Lee D.-H."/>
        </authorList>
    </citation>
    <scope>NUCLEOTIDE SEQUENCE [LARGE SCALE GENOMIC DNA]</scope>
    <source>
        <strain evidence="2 3">UL073</strain>
    </source>
</reference>
<keyword evidence="1" id="KW-0732">Signal</keyword>
<dbReference type="Proteomes" id="UP000717995">
    <property type="component" value="Unassembled WGS sequence"/>
</dbReference>
<proteinExistence type="predicted"/>
<evidence type="ECO:0000256" key="1">
    <source>
        <dbReference type="SAM" id="SignalP"/>
    </source>
</evidence>
<evidence type="ECO:0000313" key="3">
    <source>
        <dbReference type="Proteomes" id="UP000717995"/>
    </source>
</evidence>
<feature type="signal peptide" evidence="1">
    <location>
        <begin position="1"/>
        <end position="43"/>
    </location>
</feature>
<keyword evidence="3" id="KW-1185">Reference proteome</keyword>
<feature type="chain" id="PRO_5047014892" evidence="1">
    <location>
        <begin position="44"/>
        <end position="548"/>
    </location>
</feature>
<accession>A0ABS2IDI1</accession>
<gene>
    <name evidence="2" type="ORF">JQX08_09915</name>
</gene>
<comment type="caution">
    <text evidence="2">The sequence shown here is derived from an EMBL/GenBank/DDBJ whole genome shotgun (WGS) entry which is preliminary data.</text>
</comment>
<organism evidence="2 3">
    <name type="scientific">Zestomonas insulae</name>
    <dbReference type="NCBI Taxonomy" id="2809017"/>
    <lineage>
        <taxon>Bacteria</taxon>
        <taxon>Pseudomonadati</taxon>
        <taxon>Pseudomonadota</taxon>
        <taxon>Gammaproteobacteria</taxon>
        <taxon>Pseudomonadales</taxon>
        <taxon>Pseudomonadaceae</taxon>
        <taxon>Zestomonas</taxon>
    </lineage>
</organism>
<dbReference type="InterPro" id="IPR010727">
    <property type="entry name" value="DUF1302"/>
</dbReference>
<evidence type="ECO:0000313" key="2">
    <source>
        <dbReference type="EMBL" id="MBM7061022.1"/>
    </source>
</evidence>
<dbReference type="RefSeq" id="WP_205348222.1">
    <property type="nucleotide sequence ID" value="NZ_JAFEUP010000003.1"/>
</dbReference>
<name>A0ABS2IDI1_9GAMM</name>
<sequence length="548" mass="59971">MINHERKGALRPAAPFLFERRQAAAGQLAVCIALALGAPAVQAMPLADTDTYSVRFDNTIKYSLGVRTESPSDTFLDNPNGNDGDARFDKGSLITNRLDLLSELDFSLKDAYQSGFRISAAAWYDDVYAGGAKNVGENYNPDSVDSNEYVDRAERLHGQDAEILDAFFHSGVDVGGHDLNFRLGRHTLLWGQSLFRAGNGIAYGQAPIDVIKAASVPGTQAKELFLPVNQLSSSFALNEQWNVEAYYQFESRESRIPVPGTYWSPIDFAYRGGERLLLGPSPFGPAYLRYSGSDEADSTGENWGVALKYYDLESGWDVGFYYVKFADRLPQVVTNIDPTASPIIGPSGMQVGEYRLVTPTDIDIVGMSFSTTVLDANVGAEISVRNNMPLVSAGFFSPDSKSEFATGDTAHAQVSMIWVAPRTSLWDSATVLAEAGIHHLYHKDDPFNVYSGNDKTAYGATAVFEPSWLGVRPSLDLSMPITLAHNFNDNSPIDPTWIGNGGSVSVGMSFNYQRMWRGGVSYTMFTGADSKNVFADRDNLMFTVSRSF</sequence>
<dbReference type="Pfam" id="PF06980">
    <property type="entry name" value="DUF1302"/>
    <property type="match status" value="1"/>
</dbReference>
<protein>
    <submittedName>
        <fullName evidence="2">DUF1302 domain-containing protein</fullName>
    </submittedName>
</protein>
<dbReference type="EMBL" id="JAFEUP010000003">
    <property type="protein sequence ID" value="MBM7061022.1"/>
    <property type="molecule type" value="Genomic_DNA"/>
</dbReference>